<dbReference type="EMBL" id="CAJGYO010000009">
    <property type="protein sequence ID" value="CAD6254141.1"/>
    <property type="molecule type" value="Genomic_DNA"/>
</dbReference>
<gene>
    <name evidence="2" type="ORF">NCGR_LOCUS37749</name>
</gene>
<organism evidence="2 3">
    <name type="scientific">Miscanthus lutarioriparius</name>
    <dbReference type="NCBI Taxonomy" id="422564"/>
    <lineage>
        <taxon>Eukaryota</taxon>
        <taxon>Viridiplantae</taxon>
        <taxon>Streptophyta</taxon>
        <taxon>Embryophyta</taxon>
        <taxon>Tracheophyta</taxon>
        <taxon>Spermatophyta</taxon>
        <taxon>Magnoliopsida</taxon>
        <taxon>Liliopsida</taxon>
        <taxon>Poales</taxon>
        <taxon>Poaceae</taxon>
        <taxon>PACMAD clade</taxon>
        <taxon>Panicoideae</taxon>
        <taxon>Andropogonodae</taxon>
        <taxon>Andropogoneae</taxon>
        <taxon>Saccharinae</taxon>
        <taxon>Miscanthus</taxon>
    </lineage>
</organism>
<sequence length="85" mass="9539">MEVDGFETQQQEETPPTMLHTPTAFNPKTAHVAPHNCSLQLSDLEHCYYPNRARLPWLAGTVEERRAISSGTMTIARVFLEQALG</sequence>
<evidence type="ECO:0000313" key="2">
    <source>
        <dbReference type="EMBL" id="CAD6254141.1"/>
    </source>
</evidence>
<reference evidence="2" key="1">
    <citation type="submission" date="2020-10" db="EMBL/GenBank/DDBJ databases">
        <authorList>
            <person name="Han B."/>
            <person name="Lu T."/>
            <person name="Zhao Q."/>
            <person name="Huang X."/>
            <person name="Zhao Y."/>
        </authorList>
    </citation>
    <scope>NUCLEOTIDE SEQUENCE</scope>
</reference>
<accession>A0A811Q170</accession>
<comment type="caution">
    <text evidence="2">The sequence shown here is derived from an EMBL/GenBank/DDBJ whole genome shotgun (WGS) entry which is preliminary data.</text>
</comment>
<evidence type="ECO:0000256" key="1">
    <source>
        <dbReference type="SAM" id="MobiDB-lite"/>
    </source>
</evidence>
<proteinExistence type="predicted"/>
<name>A0A811Q170_9POAL</name>
<dbReference type="AlphaFoldDB" id="A0A811Q170"/>
<dbReference type="Proteomes" id="UP000604825">
    <property type="component" value="Unassembled WGS sequence"/>
</dbReference>
<evidence type="ECO:0000313" key="3">
    <source>
        <dbReference type="Proteomes" id="UP000604825"/>
    </source>
</evidence>
<feature type="region of interest" description="Disordered" evidence="1">
    <location>
        <begin position="1"/>
        <end position="27"/>
    </location>
</feature>
<protein>
    <submittedName>
        <fullName evidence="2">Uncharacterized protein</fullName>
    </submittedName>
</protein>
<keyword evidence="3" id="KW-1185">Reference proteome</keyword>